<organism evidence="1 2">
    <name type="scientific">Henosepilachna vigintioctopunctata</name>
    <dbReference type="NCBI Taxonomy" id="420089"/>
    <lineage>
        <taxon>Eukaryota</taxon>
        <taxon>Metazoa</taxon>
        <taxon>Ecdysozoa</taxon>
        <taxon>Arthropoda</taxon>
        <taxon>Hexapoda</taxon>
        <taxon>Insecta</taxon>
        <taxon>Pterygota</taxon>
        <taxon>Neoptera</taxon>
        <taxon>Endopterygota</taxon>
        <taxon>Coleoptera</taxon>
        <taxon>Polyphaga</taxon>
        <taxon>Cucujiformia</taxon>
        <taxon>Coccinelloidea</taxon>
        <taxon>Coccinellidae</taxon>
        <taxon>Epilachninae</taxon>
        <taxon>Epilachnini</taxon>
        <taxon>Henosepilachna</taxon>
    </lineage>
</organism>
<dbReference type="EMBL" id="JARQZJ010000062">
    <property type="protein sequence ID" value="KAK9879674.1"/>
    <property type="molecule type" value="Genomic_DNA"/>
</dbReference>
<dbReference type="Proteomes" id="UP001431783">
    <property type="component" value="Unassembled WGS sequence"/>
</dbReference>
<keyword evidence="2" id="KW-1185">Reference proteome</keyword>
<dbReference type="AlphaFoldDB" id="A0AAW1UJV1"/>
<name>A0AAW1UJV1_9CUCU</name>
<comment type="caution">
    <text evidence="1">The sequence shown here is derived from an EMBL/GenBank/DDBJ whole genome shotgun (WGS) entry which is preliminary data.</text>
</comment>
<protein>
    <submittedName>
        <fullName evidence="1">Uncharacterized protein</fullName>
    </submittedName>
</protein>
<reference evidence="1 2" key="1">
    <citation type="submission" date="2023-03" db="EMBL/GenBank/DDBJ databases">
        <title>Genome insight into feeding habits of ladybird beetles.</title>
        <authorList>
            <person name="Li H.-S."/>
            <person name="Huang Y.-H."/>
            <person name="Pang H."/>
        </authorList>
    </citation>
    <scope>NUCLEOTIDE SEQUENCE [LARGE SCALE GENOMIC DNA]</scope>
    <source>
        <strain evidence="1">SYSU_2023b</strain>
        <tissue evidence="1">Whole body</tissue>
    </source>
</reference>
<gene>
    <name evidence="1" type="ORF">WA026_006735</name>
</gene>
<evidence type="ECO:0000313" key="2">
    <source>
        <dbReference type="Proteomes" id="UP001431783"/>
    </source>
</evidence>
<proteinExistence type="predicted"/>
<evidence type="ECO:0000313" key="1">
    <source>
        <dbReference type="EMBL" id="KAK9879674.1"/>
    </source>
</evidence>
<accession>A0AAW1UJV1</accession>
<sequence>MGFKSPAISKMLGLEFFHGDSTRCFVEHVRKTMIAREDNMEYRNDYLDIIREAIESYDVAVVSVDQAFKILFLALGTSVSKKNASDLQPSLQKRRRDFQNIAGYNAAGLPLIEIPSVIEGQKK</sequence>